<gene>
    <name evidence="5" type="ORF">ASILVAE211_04480</name>
</gene>
<evidence type="ECO:0000313" key="5">
    <source>
        <dbReference type="EMBL" id="MCB8874431.1"/>
    </source>
</evidence>
<evidence type="ECO:0000313" key="6">
    <source>
        <dbReference type="Proteomes" id="UP000708298"/>
    </source>
</evidence>
<dbReference type="PROSITE" id="PS50949">
    <property type="entry name" value="HTH_GNTR"/>
    <property type="match status" value="1"/>
</dbReference>
<evidence type="ECO:0000256" key="3">
    <source>
        <dbReference type="ARBA" id="ARBA00023163"/>
    </source>
</evidence>
<evidence type="ECO:0000259" key="4">
    <source>
        <dbReference type="PROSITE" id="PS50949"/>
    </source>
</evidence>
<feature type="domain" description="HTH gntR-type" evidence="4">
    <location>
        <begin position="1"/>
        <end position="69"/>
    </location>
</feature>
<proteinExistence type="predicted"/>
<name>A0A963YPL6_9PROT</name>
<dbReference type="PANTHER" id="PTHR44846:SF16">
    <property type="entry name" value="TRANSCRIPTIONAL REGULATOR PHNF-RELATED"/>
    <property type="match status" value="1"/>
</dbReference>
<dbReference type="InterPro" id="IPR000524">
    <property type="entry name" value="Tscrpt_reg_HTH_GntR"/>
</dbReference>
<dbReference type="PANTHER" id="PTHR44846">
    <property type="entry name" value="MANNOSYL-D-GLYCERATE TRANSPORT/METABOLISM SYSTEM REPRESSOR MNGR-RELATED"/>
    <property type="match status" value="1"/>
</dbReference>
<dbReference type="GO" id="GO:0003677">
    <property type="term" value="F:DNA binding"/>
    <property type="evidence" value="ECO:0007669"/>
    <property type="project" value="UniProtKB-KW"/>
</dbReference>
<dbReference type="AlphaFoldDB" id="A0A963YPL6"/>
<dbReference type="Proteomes" id="UP000708298">
    <property type="component" value="Unassembled WGS sequence"/>
</dbReference>
<reference evidence="5" key="1">
    <citation type="journal article" date="2021" name="Microorganisms">
        <title>Acidisoma silvae sp. nov. and Acidisomacellulosilytica sp. nov., Two Acidophilic Bacteria Isolated from Decaying Wood, Hydrolyzing Cellulose and Producing Poly-3-hydroxybutyrate.</title>
        <authorList>
            <person name="Mieszkin S."/>
            <person name="Pouder E."/>
            <person name="Uroz S."/>
            <person name="Simon-Colin C."/>
            <person name="Alain K."/>
        </authorList>
    </citation>
    <scope>NUCLEOTIDE SEQUENCE</scope>
    <source>
        <strain evidence="5">HW T2.11</strain>
    </source>
</reference>
<dbReference type="SMART" id="SM00345">
    <property type="entry name" value="HTH_GNTR"/>
    <property type="match status" value="1"/>
</dbReference>
<evidence type="ECO:0000256" key="2">
    <source>
        <dbReference type="ARBA" id="ARBA00023125"/>
    </source>
</evidence>
<dbReference type="InterPro" id="IPR050679">
    <property type="entry name" value="Bact_HTH_transcr_reg"/>
</dbReference>
<dbReference type="CDD" id="cd07377">
    <property type="entry name" value="WHTH_GntR"/>
    <property type="match status" value="1"/>
</dbReference>
<dbReference type="InterPro" id="IPR011663">
    <property type="entry name" value="UTRA"/>
</dbReference>
<evidence type="ECO:0000256" key="1">
    <source>
        <dbReference type="ARBA" id="ARBA00023015"/>
    </source>
</evidence>
<reference evidence="5" key="2">
    <citation type="submission" date="2021-01" db="EMBL/GenBank/DDBJ databases">
        <authorList>
            <person name="Mieszkin S."/>
            <person name="Pouder E."/>
            <person name="Alain K."/>
        </authorList>
    </citation>
    <scope>NUCLEOTIDE SEQUENCE</scope>
    <source>
        <strain evidence="5">HW T2.11</strain>
    </source>
</reference>
<sequence>MNLSDRIRADIETRILSGEWKPGHPIPAEHALMAEYGCARMTVNKAIAAMAAAGLVTRRRRAGTVVAAPAAERAVMEIADIAEESDRLGLSYRFTILSRAVEAGADGPMLSITTLHERGGEPLALEERRISLVAVPEAAAESFAEAPPGTWLLQHVAWTEAEHVIGALGADPALARRLDIATGAPCLTLDRRTWQGGELVTEVRLTYPASRHRFTSRFAQRGEGAPG</sequence>
<dbReference type="Pfam" id="PF07702">
    <property type="entry name" value="UTRA"/>
    <property type="match status" value="1"/>
</dbReference>
<dbReference type="InterPro" id="IPR036390">
    <property type="entry name" value="WH_DNA-bd_sf"/>
</dbReference>
<dbReference type="Gene3D" id="1.10.10.10">
    <property type="entry name" value="Winged helix-like DNA-binding domain superfamily/Winged helix DNA-binding domain"/>
    <property type="match status" value="1"/>
</dbReference>
<accession>A0A963YPL6</accession>
<dbReference type="InterPro" id="IPR028978">
    <property type="entry name" value="Chorismate_lyase_/UTRA_dom_sf"/>
</dbReference>
<dbReference type="SMART" id="SM00866">
    <property type="entry name" value="UTRA"/>
    <property type="match status" value="1"/>
</dbReference>
<organism evidence="5 6">
    <name type="scientific">Acidisoma silvae</name>
    <dbReference type="NCBI Taxonomy" id="2802396"/>
    <lineage>
        <taxon>Bacteria</taxon>
        <taxon>Pseudomonadati</taxon>
        <taxon>Pseudomonadota</taxon>
        <taxon>Alphaproteobacteria</taxon>
        <taxon>Acetobacterales</taxon>
        <taxon>Acidocellaceae</taxon>
        <taxon>Acidisoma</taxon>
    </lineage>
</organism>
<dbReference type="SUPFAM" id="SSF46785">
    <property type="entry name" value="Winged helix' DNA-binding domain"/>
    <property type="match status" value="1"/>
</dbReference>
<dbReference type="InterPro" id="IPR036388">
    <property type="entry name" value="WH-like_DNA-bd_sf"/>
</dbReference>
<dbReference type="Pfam" id="PF00392">
    <property type="entry name" value="GntR"/>
    <property type="match status" value="1"/>
</dbReference>
<dbReference type="GO" id="GO:0003700">
    <property type="term" value="F:DNA-binding transcription factor activity"/>
    <property type="evidence" value="ECO:0007669"/>
    <property type="project" value="InterPro"/>
</dbReference>
<dbReference type="Gene3D" id="3.40.1410.10">
    <property type="entry name" value="Chorismate lyase-like"/>
    <property type="match status" value="1"/>
</dbReference>
<dbReference type="EMBL" id="JAESVB010000001">
    <property type="protein sequence ID" value="MCB8874431.1"/>
    <property type="molecule type" value="Genomic_DNA"/>
</dbReference>
<keyword evidence="6" id="KW-1185">Reference proteome</keyword>
<keyword evidence="1" id="KW-0805">Transcription regulation</keyword>
<dbReference type="SUPFAM" id="SSF64288">
    <property type="entry name" value="Chorismate lyase-like"/>
    <property type="match status" value="1"/>
</dbReference>
<keyword evidence="3" id="KW-0804">Transcription</keyword>
<dbReference type="PRINTS" id="PR00035">
    <property type="entry name" value="HTHGNTR"/>
</dbReference>
<comment type="caution">
    <text evidence="5">The sequence shown here is derived from an EMBL/GenBank/DDBJ whole genome shotgun (WGS) entry which is preliminary data.</text>
</comment>
<dbReference type="RefSeq" id="WP_227320065.1">
    <property type="nucleotide sequence ID" value="NZ_JAESVB010000001.1"/>
</dbReference>
<protein>
    <submittedName>
        <fullName evidence="5">UTRA domain-containing protein</fullName>
    </submittedName>
</protein>
<keyword evidence="2" id="KW-0238">DNA-binding</keyword>